<sequence>MFCFFFFFFWIRKPLLLHLSRAINNDDYLQGRTARYETIVHNTKTAHIRMRTVGLLLYLGRHKQEDAVMVSAQLFS</sequence>
<name>A0A6M2DE03_RHIMP</name>
<evidence type="ECO:0000256" key="1">
    <source>
        <dbReference type="SAM" id="SignalP"/>
    </source>
</evidence>
<organism evidence="2">
    <name type="scientific">Rhipicephalus microplus</name>
    <name type="common">Cattle tick</name>
    <name type="synonym">Boophilus microplus</name>
    <dbReference type="NCBI Taxonomy" id="6941"/>
    <lineage>
        <taxon>Eukaryota</taxon>
        <taxon>Metazoa</taxon>
        <taxon>Ecdysozoa</taxon>
        <taxon>Arthropoda</taxon>
        <taxon>Chelicerata</taxon>
        <taxon>Arachnida</taxon>
        <taxon>Acari</taxon>
        <taxon>Parasitiformes</taxon>
        <taxon>Ixodida</taxon>
        <taxon>Ixodoidea</taxon>
        <taxon>Ixodidae</taxon>
        <taxon>Rhipicephalinae</taxon>
        <taxon>Rhipicephalus</taxon>
        <taxon>Boophilus</taxon>
    </lineage>
</organism>
<accession>A0A6M2DE03</accession>
<dbReference type="EMBL" id="GHWJ01010651">
    <property type="protein sequence ID" value="NOV43388.1"/>
    <property type="molecule type" value="Transcribed_RNA"/>
</dbReference>
<reference evidence="2" key="1">
    <citation type="submission" date="2019-09" db="EMBL/GenBank/DDBJ databases">
        <title>Organ-specific transcriptomic study of the physiology of the cattle tick, Rhipicephalus microplus.</title>
        <authorList>
            <person name="Tirloni L."/>
            <person name="Braz G."/>
            <person name="Gandara A.C.P."/>
            <person name="Sabadin G.A."/>
            <person name="da Silva R.M."/>
            <person name="Guizzo M.G."/>
            <person name="Machado J.A."/>
            <person name="Costa E.P."/>
            <person name="Gomes H.F."/>
            <person name="Moraes J."/>
            <person name="Mota M.B.S."/>
            <person name="Mesquita R.D."/>
            <person name="Alvarenga P.H."/>
            <person name="Alves F."/>
            <person name="Seixas A."/>
            <person name="da Fonseca R.N."/>
            <person name="Fogaca A."/>
            <person name="Logullo C."/>
            <person name="Tanaka A."/>
            <person name="Daffre S."/>
            <person name="Termignoni C."/>
            <person name="Vaz I.S.Jr."/>
            <person name="Oliveira P.L."/>
            <person name="Ribeiro J.M."/>
        </authorList>
    </citation>
    <scope>NUCLEOTIDE SEQUENCE</scope>
    <source>
        <strain evidence="2">Porto Alegre</strain>
    </source>
</reference>
<proteinExistence type="predicted"/>
<keyword evidence="1" id="KW-0732">Signal</keyword>
<feature type="signal peptide" evidence="1">
    <location>
        <begin position="1"/>
        <end position="22"/>
    </location>
</feature>
<feature type="chain" id="PRO_5027063773" evidence="1">
    <location>
        <begin position="23"/>
        <end position="76"/>
    </location>
</feature>
<dbReference type="AlphaFoldDB" id="A0A6M2DE03"/>
<evidence type="ECO:0000313" key="2">
    <source>
        <dbReference type="EMBL" id="NOV43388.1"/>
    </source>
</evidence>
<protein>
    <submittedName>
        <fullName evidence="2">Putative secreted protein</fullName>
    </submittedName>
</protein>